<dbReference type="AlphaFoldDB" id="A0AAV0TY37"/>
<reference evidence="2" key="1">
    <citation type="submission" date="2022-12" db="EMBL/GenBank/DDBJ databases">
        <authorList>
            <person name="Webb A."/>
        </authorList>
    </citation>
    <scope>NUCLEOTIDE SEQUENCE</scope>
    <source>
        <strain evidence="2">Pf2</strain>
    </source>
</reference>
<evidence type="ECO:0000313" key="2">
    <source>
        <dbReference type="EMBL" id="CAI5728731.1"/>
    </source>
</evidence>
<accession>A0AAV0TY37</accession>
<gene>
    <name evidence="2" type="ORF">PFR002_LOCUS5871</name>
</gene>
<protein>
    <submittedName>
        <fullName evidence="2">Uncharacterized protein</fullName>
    </submittedName>
</protein>
<name>A0AAV0TY37_9STRA</name>
<evidence type="ECO:0000313" key="3">
    <source>
        <dbReference type="Proteomes" id="UP001159659"/>
    </source>
</evidence>
<feature type="region of interest" description="Disordered" evidence="1">
    <location>
        <begin position="1"/>
        <end position="37"/>
    </location>
</feature>
<organism evidence="2 3">
    <name type="scientific">Peronospora farinosa</name>
    <dbReference type="NCBI Taxonomy" id="134698"/>
    <lineage>
        <taxon>Eukaryota</taxon>
        <taxon>Sar</taxon>
        <taxon>Stramenopiles</taxon>
        <taxon>Oomycota</taxon>
        <taxon>Peronosporomycetes</taxon>
        <taxon>Peronosporales</taxon>
        <taxon>Peronosporaceae</taxon>
        <taxon>Peronospora</taxon>
    </lineage>
</organism>
<comment type="caution">
    <text evidence="2">The sequence shown here is derived from an EMBL/GenBank/DDBJ whole genome shotgun (WGS) entry which is preliminary data.</text>
</comment>
<sequence>MSPMPGCETNDTPSTAARVADDGHERAAAPRAAAAATPAAPAAAINVDSIAHERSEYSDINGRILTALENMTSRMDRLEMSQMHIDEHERLRGAIDSGLFYSALGRGIGGGPMNREALGFMPPRRSPEPPAAPRPRLRAPVMRQSLFEPLGFRVAPGQQQQQAPAMQQAYAQQAYAPMQQQAATAPVAAPAPVSDAIHASAQARDPKV</sequence>
<feature type="compositionally biased region" description="Basic and acidic residues" evidence="1">
    <location>
        <begin position="19"/>
        <end position="28"/>
    </location>
</feature>
<dbReference type="Proteomes" id="UP001159659">
    <property type="component" value="Unassembled WGS sequence"/>
</dbReference>
<proteinExistence type="predicted"/>
<evidence type="ECO:0000256" key="1">
    <source>
        <dbReference type="SAM" id="MobiDB-lite"/>
    </source>
</evidence>
<dbReference type="EMBL" id="CANTFK010000809">
    <property type="protein sequence ID" value="CAI5728731.1"/>
    <property type="molecule type" value="Genomic_DNA"/>
</dbReference>